<gene>
    <name evidence="3" type="ORF">HWQ56_06240</name>
</gene>
<dbReference type="InterPro" id="IPR013990">
    <property type="entry name" value="WHy-dom"/>
</dbReference>
<organism evidence="3 4">
    <name type="scientific">Pseudomonas eucalypticola</name>
    <dbReference type="NCBI Taxonomy" id="2599595"/>
    <lineage>
        <taxon>Bacteria</taxon>
        <taxon>Pseudomonadati</taxon>
        <taxon>Pseudomonadota</taxon>
        <taxon>Gammaproteobacteria</taxon>
        <taxon>Pseudomonadales</taxon>
        <taxon>Pseudomonadaceae</taxon>
        <taxon>Pseudomonas</taxon>
    </lineage>
</organism>
<dbReference type="RefSeq" id="WP_176570040.1">
    <property type="nucleotide sequence ID" value="NZ_CP056030.1"/>
</dbReference>
<proteinExistence type="predicted"/>
<dbReference type="SUPFAM" id="SSF117070">
    <property type="entry name" value="LEA14-like"/>
    <property type="match status" value="1"/>
</dbReference>
<name>A0A7D5HEI9_9PSED</name>
<feature type="chain" id="PRO_5028836155" evidence="1">
    <location>
        <begin position="24"/>
        <end position="161"/>
    </location>
</feature>
<feature type="domain" description="Water stress and hypersensitive response" evidence="2">
    <location>
        <begin position="35"/>
        <end position="154"/>
    </location>
</feature>
<dbReference type="InterPro" id="IPR004864">
    <property type="entry name" value="LEA_2"/>
</dbReference>
<dbReference type="GO" id="GO:0009269">
    <property type="term" value="P:response to desiccation"/>
    <property type="evidence" value="ECO:0007669"/>
    <property type="project" value="InterPro"/>
</dbReference>
<evidence type="ECO:0000259" key="2">
    <source>
        <dbReference type="SMART" id="SM00769"/>
    </source>
</evidence>
<evidence type="ECO:0000256" key="1">
    <source>
        <dbReference type="SAM" id="SignalP"/>
    </source>
</evidence>
<keyword evidence="1" id="KW-0732">Signal</keyword>
<dbReference type="PROSITE" id="PS51257">
    <property type="entry name" value="PROKAR_LIPOPROTEIN"/>
    <property type="match status" value="1"/>
</dbReference>
<dbReference type="Proteomes" id="UP000509568">
    <property type="component" value="Chromosome"/>
</dbReference>
<keyword evidence="4" id="KW-1185">Reference proteome</keyword>
<evidence type="ECO:0000313" key="3">
    <source>
        <dbReference type="EMBL" id="QKZ03406.1"/>
    </source>
</evidence>
<sequence length="161" mass="18197">MASRTLRWITVCLCIGAGLGGCASWFGDDGKDPEVHLLSVQVVKAKLLQQEFVLHFRIDNPNDDSLTVSGLRYRVYLAGILLADDEYDQWLSVDGHASEPFDVPVRTNLWQHLRDVVKLLRHPDRPIPYRLEGELKTGLVFGRDVVLRRTGEVVPGELIHK</sequence>
<dbReference type="AlphaFoldDB" id="A0A7D5HEI9"/>
<dbReference type="SMART" id="SM00769">
    <property type="entry name" value="WHy"/>
    <property type="match status" value="1"/>
</dbReference>
<protein>
    <submittedName>
        <fullName evidence="3">LEA type 2 family protein</fullName>
    </submittedName>
</protein>
<dbReference type="Pfam" id="PF03168">
    <property type="entry name" value="LEA_2"/>
    <property type="match status" value="1"/>
</dbReference>
<dbReference type="KEGG" id="pez:HWQ56_06240"/>
<evidence type="ECO:0000313" key="4">
    <source>
        <dbReference type="Proteomes" id="UP000509568"/>
    </source>
</evidence>
<reference evidence="3 4" key="1">
    <citation type="submission" date="2020-06" db="EMBL/GenBank/DDBJ databases">
        <title>Pseudomonas eucalypticola sp. nov., an endophyte of Eucalyptus dunnii leaves with biocontrol ability of eucalyptus leaf blight.</title>
        <authorList>
            <person name="Liu Y."/>
            <person name="Song Z."/>
            <person name="Zeng H."/>
            <person name="Lu M."/>
            <person name="Wang X."/>
            <person name="Lian X."/>
            <person name="Zhang Q."/>
        </authorList>
    </citation>
    <scope>NUCLEOTIDE SEQUENCE [LARGE SCALE GENOMIC DNA]</scope>
    <source>
        <strain evidence="3 4">NP-1</strain>
    </source>
</reference>
<accession>A0A7D5HEI9</accession>
<dbReference type="EMBL" id="CP056030">
    <property type="protein sequence ID" value="QKZ03406.1"/>
    <property type="molecule type" value="Genomic_DNA"/>
</dbReference>
<dbReference type="Gene3D" id="2.60.40.1820">
    <property type="match status" value="1"/>
</dbReference>
<feature type="signal peptide" evidence="1">
    <location>
        <begin position="1"/>
        <end position="23"/>
    </location>
</feature>